<gene>
    <name evidence="2" type="ORF">WMSIL1_LOCUS12359</name>
</gene>
<dbReference type="AlphaFoldDB" id="A0A564Z5X8"/>
<sequence>MLTSAIETYTVYFAKDCKFSSPKDGEVIVEKSIPLYRYLRGKTEENVAFAMKGTNYSGNILFRDNLILCEWKDLIPETRECANLIVDKANNLTIFNATFSKMAGKNYETLFFWGRDYNLISVNLDWTNSGEAPEVKACGKSDD</sequence>
<proteinExistence type="predicted"/>
<dbReference type="Proteomes" id="UP000321570">
    <property type="component" value="Unassembled WGS sequence"/>
</dbReference>
<dbReference type="EMBL" id="CABIJS010000611">
    <property type="protein sequence ID" value="VUZ54268.1"/>
    <property type="molecule type" value="Genomic_DNA"/>
</dbReference>
<accession>A0A564Z5X8</accession>
<organism evidence="2 3">
    <name type="scientific">Hymenolepis diminuta</name>
    <name type="common">Rat tapeworm</name>
    <dbReference type="NCBI Taxonomy" id="6216"/>
    <lineage>
        <taxon>Eukaryota</taxon>
        <taxon>Metazoa</taxon>
        <taxon>Spiralia</taxon>
        <taxon>Lophotrochozoa</taxon>
        <taxon>Platyhelminthes</taxon>
        <taxon>Cestoda</taxon>
        <taxon>Eucestoda</taxon>
        <taxon>Cyclophyllidea</taxon>
        <taxon>Hymenolepididae</taxon>
        <taxon>Hymenolepis</taxon>
    </lineage>
</organism>
<evidence type="ECO:0000259" key="1">
    <source>
        <dbReference type="Pfam" id="PF18997"/>
    </source>
</evidence>
<evidence type="ECO:0000313" key="2">
    <source>
        <dbReference type="EMBL" id="VUZ54268.1"/>
    </source>
</evidence>
<protein>
    <recommendedName>
        <fullName evidence="1">DUF5727 domain-containing protein</fullName>
    </recommendedName>
</protein>
<dbReference type="Pfam" id="PF18997">
    <property type="entry name" value="DUF5727"/>
    <property type="match status" value="1"/>
</dbReference>
<keyword evidence="3" id="KW-1185">Reference proteome</keyword>
<dbReference type="InterPro" id="IPR043785">
    <property type="entry name" value="DUF5727"/>
</dbReference>
<name>A0A564Z5X8_HYMDI</name>
<reference evidence="2 3" key="1">
    <citation type="submission" date="2019-07" db="EMBL/GenBank/DDBJ databases">
        <authorList>
            <person name="Jastrzebski P J."/>
            <person name="Paukszto L."/>
            <person name="Jastrzebski P J."/>
        </authorList>
    </citation>
    <scope>NUCLEOTIDE SEQUENCE [LARGE SCALE GENOMIC DNA]</scope>
    <source>
        <strain evidence="2 3">WMS-il1</strain>
    </source>
</reference>
<evidence type="ECO:0000313" key="3">
    <source>
        <dbReference type="Proteomes" id="UP000321570"/>
    </source>
</evidence>
<feature type="domain" description="DUF5727" evidence="1">
    <location>
        <begin position="10"/>
        <end position="140"/>
    </location>
</feature>